<dbReference type="InterPro" id="IPR035644">
    <property type="entry name" value="MraZ_C"/>
</dbReference>
<evidence type="ECO:0000256" key="2">
    <source>
        <dbReference type="ARBA" id="ARBA00022490"/>
    </source>
</evidence>
<feature type="domain" description="SpoVT-AbrB" evidence="9">
    <location>
        <begin position="7"/>
        <end position="54"/>
    </location>
</feature>
<keyword evidence="6 7" id="KW-0804">Transcription</keyword>
<comment type="caution">
    <text evidence="10">The sequence shown here is derived from an EMBL/GenBank/DDBJ whole genome shotgun (WGS) entry which is preliminary data.</text>
</comment>
<dbReference type="RefSeq" id="WP_212217905.1">
    <property type="nucleotide sequence ID" value="NZ_JAGUCO010000021.1"/>
</dbReference>
<evidence type="ECO:0000256" key="6">
    <source>
        <dbReference type="ARBA" id="ARBA00023163"/>
    </source>
</evidence>
<evidence type="ECO:0000256" key="8">
    <source>
        <dbReference type="SAM" id="Coils"/>
    </source>
</evidence>
<keyword evidence="2 7" id="KW-0963">Cytoplasm</keyword>
<evidence type="ECO:0000313" key="10">
    <source>
        <dbReference type="EMBL" id="MBS2100311.1"/>
    </source>
</evidence>
<comment type="similarity">
    <text evidence="7">Belongs to the MraZ family.</text>
</comment>
<dbReference type="EMBL" id="JAGUCO010000021">
    <property type="protein sequence ID" value="MBS2100311.1"/>
    <property type="molecule type" value="Genomic_DNA"/>
</dbReference>
<gene>
    <name evidence="7" type="primary">mraZ</name>
    <name evidence="10" type="ORF">KEM10_18650</name>
</gene>
<keyword evidence="8" id="KW-0175">Coiled coil</keyword>
<dbReference type="Gene3D" id="3.40.1550.20">
    <property type="entry name" value="Transcriptional regulator MraZ domain"/>
    <property type="match status" value="1"/>
</dbReference>
<comment type="subunit">
    <text evidence="7">Forms oligomers.</text>
</comment>
<dbReference type="InterPro" id="IPR020603">
    <property type="entry name" value="MraZ_dom"/>
</dbReference>
<dbReference type="InterPro" id="IPR038619">
    <property type="entry name" value="MraZ_sf"/>
</dbReference>
<dbReference type="SUPFAM" id="SSF89447">
    <property type="entry name" value="AbrB/MazE/MraZ-like"/>
    <property type="match status" value="1"/>
</dbReference>
<evidence type="ECO:0000313" key="11">
    <source>
        <dbReference type="Proteomes" id="UP000708576"/>
    </source>
</evidence>
<dbReference type="InterPro" id="IPR035642">
    <property type="entry name" value="MraZ_N"/>
</dbReference>
<evidence type="ECO:0000256" key="7">
    <source>
        <dbReference type="HAMAP-Rule" id="MF_01008"/>
    </source>
</evidence>
<feature type="coiled-coil region" evidence="8">
    <location>
        <begin position="52"/>
        <end position="79"/>
    </location>
</feature>
<reference evidence="10 11" key="1">
    <citation type="journal article" date="2015" name="Int. J. Syst. Evol. Microbiol.">
        <title>Carboxylicivirga linearis sp. nov., isolated from a sea cucumber culture pond.</title>
        <authorList>
            <person name="Wang F.Q."/>
            <person name="Zhou Y.X."/>
            <person name="Lin X.Z."/>
            <person name="Chen G.J."/>
            <person name="Du Z.J."/>
        </authorList>
    </citation>
    <scope>NUCLEOTIDE SEQUENCE [LARGE SCALE GENOMIC DNA]</scope>
    <source>
        <strain evidence="10 11">FB218</strain>
    </source>
</reference>
<evidence type="ECO:0000256" key="4">
    <source>
        <dbReference type="ARBA" id="ARBA00023015"/>
    </source>
</evidence>
<accession>A0ABS5JZM6</accession>
<dbReference type="InterPro" id="IPR037914">
    <property type="entry name" value="SpoVT-AbrB_sf"/>
</dbReference>
<dbReference type="HAMAP" id="MF_01008">
    <property type="entry name" value="MraZ"/>
    <property type="match status" value="1"/>
</dbReference>
<keyword evidence="4 7" id="KW-0805">Transcription regulation</keyword>
<dbReference type="InterPro" id="IPR007159">
    <property type="entry name" value="SpoVT-AbrB_dom"/>
</dbReference>
<dbReference type="Pfam" id="PF02381">
    <property type="entry name" value="MraZ"/>
    <property type="match status" value="1"/>
</dbReference>
<keyword evidence="11" id="KW-1185">Reference proteome</keyword>
<feature type="domain" description="SpoVT-AbrB" evidence="9">
    <location>
        <begin position="84"/>
        <end position="127"/>
    </location>
</feature>
<keyword evidence="5 7" id="KW-0238">DNA-binding</keyword>
<dbReference type="PANTHER" id="PTHR34701:SF1">
    <property type="entry name" value="TRANSCRIPTIONAL REGULATOR MRAZ"/>
    <property type="match status" value="1"/>
</dbReference>
<dbReference type="CDD" id="cd16320">
    <property type="entry name" value="MraZ_N"/>
    <property type="match status" value="1"/>
</dbReference>
<evidence type="ECO:0000256" key="5">
    <source>
        <dbReference type="ARBA" id="ARBA00023125"/>
    </source>
</evidence>
<keyword evidence="3" id="KW-0677">Repeat</keyword>
<name>A0ABS5JZM6_9BACT</name>
<dbReference type="CDD" id="cd16321">
    <property type="entry name" value="MraZ_C"/>
    <property type="match status" value="1"/>
</dbReference>
<dbReference type="PANTHER" id="PTHR34701">
    <property type="entry name" value="TRANSCRIPTIONAL REGULATOR MRAZ"/>
    <property type="match status" value="1"/>
</dbReference>
<evidence type="ECO:0000256" key="3">
    <source>
        <dbReference type="ARBA" id="ARBA00022737"/>
    </source>
</evidence>
<dbReference type="PROSITE" id="PS51740">
    <property type="entry name" value="SPOVT_ABRB"/>
    <property type="match status" value="2"/>
</dbReference>
<dbReference type="Proteomes" id="UP000708576">
    <property type="component" value="Unassembled WGS sequence"/>
</dbReference>
<dbReference type="InterPro" id="IPR003444">
    <property type="entry name" value="MraZ"/>
</dbReference>
<evidence type="ECO:0000256" key="1">
    <source>
        <dbReference type="ARBA" id="ARBA00013860"/>
    </source>
</evidence>
<sequence length="154" mass="17423">MITFIGDFVCKPDVKGRIVLPSLFKKAMSGGEQQCFVVRKDLFEDCLVLVPYDHWLQEVKVLEEKLSAYRQKDRRLKRLMYRSAGEVTLDSNGRFLVPKRLMDMIGIHGEVVLLGVGSSIELWSKQQFEAGDIEGDELGDLAEELLGSDSLDVE</sequence>
<protein>
    <recommendedName>
        <fullName evidence="1 7">Transcriptional regulator MraZ</fullName>
    </recommendedName>
</protein>
<comment type="subcellular location">
    <subcellularLocation>
        <location evidence="7">Cytoplasm</location>
        <location evidence="7">Nucleoid</location>
    </subcellularLocation>
</comment>
<evidence type="ECO:0000259" key="9">
    <source>
        <dbReference type="PROSITE" id="PS51740"/>
    </source>
</evidence>
<organism evidence="10 11">
    <name type="scientific">Carboxylicivirga linearis</name>
    <dbReference type="NCBI Taxonomy" id="1628157"/>
    <lineage>
        <taxon>Bacteria</taxon>
        <taxon>Pseudomonadati</taxon>
        <taxon>Bacteroidota</taxon>
        <taxon>Bacteroidia</taxon>
        <taxon>Marinilabiliales</taxon>
        <taxon>Marinilabiliaceae</taxon>
        <taxon>Carboxylicivirga</taxon>
    </lineage>
</organism>
<proteinExistence type="inferred from homology"/>